<dbReference type="Proteomes" id="UP001200430">
    <property type="component" value="Unassembled WGS sequence"/>
</dbReference>
<dbReference type="Gene3D" id="3.40.50.720">
    <property type="entry name" value="NAD(P)-binding Rossmann-like Domain"/>
    <property type="match status" value="1"/>
</dbReference>
<dbReference type="Pfam" id="PF13561">
    <property type="entry name" value="adh_short_C2"/>
    <property type="match status" value="1"/>
</dbReference>
<comment type="similarity">
    <text evidence="1">Belongs to the short-chain dehydrogenases/reductases (SDR) family.</text>
</comment>
<organism evidence="2 3">
    <name type="scientific">Dethiosulfovibrio marinus</name>
    <dbReference type="NCBI Taxonomy" id="133532"/>
    <lineage>
        <taxon>Bacteria</taxon>
        <taxon>Thermotogati</taxon>
        <taxon>Synergistota</taxon>
        <taxon>Synergistia</taxon>
        <taxon>Synergistales</taxon>
        <taxon>Dethiosulfovibrionaceae</taxon>
        <taxon>Dethiosulfovibrio</taxon>
    </lineage>
</organism>
<dbReference type="InterPro" id="IPR050259">
    <property type="entry name" value="SDR"/>
</dbReference>
<dbReference type="PANTHER" id="PTHR42879:SF6">
    <property type="entry name" value="NADPH-DEPENDENT REDUCTASE BACG"/>
    <property type="match status" value="1"/>
</dbReference>
<dbReference type="PRINTS" id="PR00081">
    <property type="entry name" value="GDHRDH"/>
</dbReference>
<dbReference type="InterPro" id="IPR002347">
    <property type="entry name" value="SDR_fam"/>
</dbReference>
<evidence type="ECO:0000256" key="1">
    <source>
        <dbReference type="ARBA" id="ARBA00006484"/>
    </source>
</evidence>
<evidence type="ECO:0000313" key="3">
    <source>
        <dbReference type="Proteomes" id="UP001200430"/>
    </source>
</evidence>
<dbReference type="CDD" id="cd05344">
    <property type="entry name" value="BKR_like_SDR_like"/>
    <property type="match status" value="1"/>
</dbReference>
<dbReference type="EMBL" id="JAKGUD010000006">
    <property type="protein sequence ID" value="MCF4142582.1"/>
    <property type="molecule type" value="Genomic_DNA"/>
</dbReference>
<dbReference type="SUPFAM" id="SSF51735">
    <property type="entry name" value="NAD(P)-binding Rossmann-fold domains"/>
    <property type="match status" value="1"/>
</dbReference>
<gene>
    <name evidence="2" type="ORF">L2W38_07115</name>
</gene>
<protein>
    <submittedName>
        <fullName evidence="2">SDR family oxidoreductase</fullName>
    </submittedName>
</protein>
<sequence>MDLGLRDKTAIVMASSGGLGKGIATELAREGAKVMLFSPSEEKLAEAQRDIEKETGNRPSFFVGDITAAEDIKGLVDATVEKLGPVYALVNNTGGPPAGTFDDFEDTAWQKAFELTLLSYIRTVRAVLPSMRGNGGGRIVNSTSSSVKSVLDNLILSNTFRTGVMGLTKSLSQELGKDGILVNVIGPGRIGTARIEHLDSIRAERSGLSVEEVRRKAFDSIPLGRYGTVDEYGRLAAFLCSEANTYITGQTILLDGGMVKAF</sequence>
<proteinExistence type="inferred from homology"/>
<dbReference type="RefSeq" id="WP_236099305.1">
    <property type="nucleotide sequence ID" value="NZ_JAKGUD010000006.1"/>
</dbReference>
<dbReference type="InterPro" id="IPR036291">
    <property type="entry name" value="NAD(P)-bd_dom_sf"/>
</dbReference>
<keyword evidence="3" id="KW-1185">Reference proteome</keyword>
<accession>A0ABS9EN14</accession>
<evidence type="ECO:0000313" key="2">
    <source>
        <dbReference type="EMBL" id="MCF4142582.1"/>
    </source>
</evidence>
<dbReference type="PANTHER" id="PTHR42879">
    <property type="entry name" value="3-OXOACYL-(ACYL-CARRIER-PROTEIN) REDUCTASE"/>
    <property type="match status" value="1"/>
</dbReference>
<comment type="caution">
    <text evidence="2">The sequence shown here is derived from an EMBL/GenBank/DDBJ whole genome shotgun (WGS) entry which is preliminary data.</text>
</comment>
<name>A0ABS9EN14_9BACT</name>
<reference evidence="2 3" key="1">
    <citation type="submission" date="2022-01" db="EMBL/GenBank/DDBJ databases">
        <title>Dethiosulfovibrio faecalis sp. nov., a novel proteolytic, non-sulfur-reducing bacterium isolated from a marine aquaculture solid waste bioreactor.</title>
        <authorList>
            <person name="Grabowski S."/>
            <person name="Apolinario E."/>
            <person name="Schneider N."/>
            <person name="Marshall C.W."/>
            <person name="Sowers K.R."/>
        </authorList>
    </citation>
    <scope>NUCLEOTIDE SEQUENCE [LARGE SCALE GENOMIC DNA]</scope>
    <source>
        <strain evidence="2 3">DSM 12537</strain>
    </source>
</reference>